<dbReference type="GO" id="GO:0017156">
    <property type="term" value="P:calcium-ion regulated exocytosis"/>
    <property type="evidence" value="ECO:0007669"/>
    <property type="project" value="TreeGrafter"/>
</dbReference>
<dbReference type="EMBL" id="KK113573">
    <property type="protein sequence ID" value="KFM60485.1"/>
    <property type="molecule type" value="Genomic_DNA"/>
</dbReference>
<dbReference type="Gene3D" id="2.60.40.150">
    <property type="entry name" value="C2 domain"/>
    <property type="match status" value="2"/>
</dbReference>
<evidence type="ECO:0000313" key="3">
    <source>
        <dbReference type="Proteomes" id="UP000054359"/>
    </source>
</evidence>
<dbReference type="CDD" id="cd00030">
    <property type="entry name" value="C2"/>
    <property type="match status" value="1"/>
</dbReference>
<name>A0A087T5U6_STEMI</name>
<feature type="non-terminal residue" evidence="2">
    <location>
        <position position="382"/>
    </location>
</feature>
<dbReference type="InterPro" id="IPR000008">
    <property type="entry name" value="C2_dom"/>
</dbReference>
<dbReference type="GO" id="GO:0005509">
    <property type="term" value="F:calcium ion binding"/>
    <property type="evidence" value="ECO:0007669"/>
    <property type="project" value="TreeGrafter"/>
</dbReference>
<dbReference type="SUPFAM" id="SSF49562">
    <property type="entry name" value="C2 domain (Calcium/lipid-binding domain, CaLB)"/>
    <property type="match status" value="2"/>
</dbReference>
<sequence length="382" mass="43525">MKCMRSNFQVSFMDKEPPPPYEPTSRISFLDMKYPLELSRKLTNTNRVSSGCSDTDSVAGIPLPLLSDTEIPAPDNRETSPFEPGNVSITLEYKRIIGQDKEIFCQLRVDLKEADDIPLRVYGGYCNPYFIISLYDAKGFSKKKRRKSGPSPMHQFHSTVVKKSQHPIYNESFFFPLVQNEVKKCLLKIEAWDQDKLANDTLLGEVVFNLKDVASILLQEPLKALDLNLKLEDAKINNGQLLLGLCYLPTAERMTVAVLKANNLKRVTEKNANIDFYVQGMAIYAGKVFERRKTSSRPSSPFPVFNEMLMFDVPFSKLDHIVLLLAIYGTLNQDNRQQNAPKKESCVGKVIIGSSSRKNTLTHWNAMRNSPRRQVIQWHELK</sequence>
<feature type="domain" description="C2" evidence="1">
    <location>
        <begin position="237"/>
        <end position="379"/>
    </location>
</feature>
<dbReference type="PROSITE" id="PS50004">
    <property type="entry name" value="C2"/>
    <property type="match status" value="2"/>
</dbReference>
<accession>A0A087T5U6</accession>
<protein>
    <submittedName>
        <fullName evidence="2">Synaptotagmin-C</fullName>
    </submittedName>
</protein>
<dbReference type="OMA" id="GHATITM"/>
<organism evidence="2 3">
    <name type="scientific">Stegodyphus mimosarum</name>
    <name type="common">African social velvet spider</name>
    <dbReference type="NCBI Taxonomy" id="407821"/>
    <lineage>
        <taxon>Eukaryota</taxon>
        <taxon>Metazoa</taxon>
        <taxon>Ecdysozoa</taxon>
        <taxon>Arthropoda</taxon>
        <taxon>Chelicerata</taxon>
        <taxon>Arachnida</taxon>
        <taxon>Araneae</taxon>
        <taxon>Araneomorphae</taxon>
        <taxon>Entelegynae</taxon>
        <taxon>Eresoidea</taxon>
        <taxon>Eresidae</taxon>
        <taxon>Stegodyphus</taxon>
    </lineage>
</organism>
<dbReference type="PANTHER" id="PTHR10024">
    <property type="entry name" value="SYNAPTOTAGMIN"/>
    <property type="match status" value="1"/>
</dbReference>
<reference evidence="2 3" key="1">
    <citation type="submission" date="2013-11" db="EMBL/GenBank/DDBJ databases">
        <title>Genome sequencing of Stegodyphus mimosarum.</title>
        <authorList>
            <person name="Bechsgaard J."/>
        </authorList>
    </citation>
    <scope>NUCLEOTIDE SEQUENCE [LARGE SCALE GENOMIC DNA]</scope>
</reference>
<dbReference type="GO" id="GO:0000149">
    <property type="term" value="F:SNARE binding"/>
    <property type="evidence" value="ECO:0007669"/>
    <property type="project" value="TreeGrafter"/>
</dbReference>
<dbReference type="Proteomes" id="UP000054359">
    <property type="component" value="Unassembled WGS sequence"/>
</dbReference>
<dbReference type="SMART" id="SM00239">
    <property type="entry name" value="C2"/>
    <property type="match status" value="2"/>
</dbReference>
<proteinExistence type="predicted"/>
<dbReference type="GO" id="GO:0005544">
    <property type="term" value="F:calcium-dependent phospholipid binding"/>
    <property type="evidence" value="ECO:0007669"/>
    <property type="project" value="TreeGrafter"/>
</dbReference>
<gene>
    <name evidence="2" type="ORF">X975_24073</name>
</gene>
<evidence type="ECO:0000259" key="1">
    <source>
        <dbReference type="PROSITE" id="PS50004"/>
    </source>
</evidence>
<dbReference type="Pfam" id="PF00168">
    <property type="entry name" value="C2"/>
    <property type="match status" value="2"/>
</dbReference>
<feature type="domain" description="C2" evidence="1">
    <location>
        <begin position="83"/>
        <end position="226"/>
    </location>
</feature>
<dbReference type="GO" id="GO:0001786">
    <property type="term" value="F:phosphatidylserine binding"/>
    <property type="evidence" value="ECO:0007669"/>
    <property type="project" value="TreeGrafter"/>
</dbReference>
<dbReference type="GO" id="GO:0070382">
    <property type="term" value="C:exocytic vesicle"/>
    <property type="evidence" value="ECO:0007669"/>
    <property type="project" value="TreeGrafter"/>
</dbReference>
<dbReference type="CDD" id="cd00276">
    <property type="entry name" value="C2B_Synaptotagmin"/>
    <property type="match status" value="1"/>
</dbReference>
<dbReference type="InterPro" id="IPR035892">
    <property type="entry name" value="C2_domain_sf"/>
</dbReference>
<dbReference type="GO" id="GO:0030276">
    <property type="term" value="F:clathrin binding"/>
    <property type="evidence" value="ECO:0007669"/>
    <property type="project" value="TreeGrafter"/>
</dbReference>
<dbReference type="STRING" id="407821.A0A087T5U6"/>
<dbReference type="OrthoDB" id="67700at2759"/>
<evidence type="ECO:0000313" key="2">
    <source>
        <dbReference type="EMBL" id="KFM60485.1"/>
    </source>
</evidence>
<dbReference type="AlphaFoldDB" id="A0A087T5U6"/>
<keyword evidence="3" id="KW-1185">Reference proteome</keyword>
<dbReference type="GO" id="GO:0005886">
    <property type="term" value="C:plasma membrane"/>
    <property type="evidence" value="ECO:0007669"/>
    <property type="project" value="TreeGrafter"/>
</dbReference>